<evidence type="ECO:0000256" key="3">
    <source>
        <dbReference type="ARBA" id="ARBA00022448"/>
    </source>
</evidence>
<dbReference type="InterPro" id="IPR051313">
    <property type="entry name" value="Bact_iron-sidero_bind"/>
</dbReference>
<evidence type="ECO:0000256" key="2">
    <source>
        <dbReference type="ARBA" id="ARBA00008814"/>
    </source>
</evidence>
<evidence type="ECO:0000313" key="6">
    <source>
        <dbReference type="EMBL" id="GEC13818.1"/>
    </source>
</evidence>
<dbReference type="SUPFAM" id="SSF53807">
    <property type="entry name" value="Helical backbone' metal receptor"/>
    <property type="match status" value="1"/>
</dbReference>
<comment type="caution">
    <text evidence="6">The sequence shown here is derived from an EMBL/GenBank/DDBJ whole genome shotgun (WGS) entry which is preliminary data.</text>
</comment>
<keyword evidence="7" id="KW-1185">Reference proteome</keyword>
<name>A0ABQ0RPT9_GLUNI</name>
<dbReference type="Proteomes" id="UP000316242">
    <property type="component" value="Unassembled WGS sequence"/>
</dbReference>
<dbReference type="PANTHER" id="PTHR30532:SF24">
    <property type="entry name" value="FERRIC ENTEROBACTIN-BINDING PERIPLASMIC PROTEIN FEPB"/>
    <property type="match status" value="1"/>
</dbReference>
<organism evidence="6 7">
    <name type="scientific">Glutamicibacter nicotianae</name>
    <name type="common">Arthrobacter nicotianae</name>
    <dbReference type="NCBI Taxonomy" id="37929"/>
    <lineage>
        <taxon>Bacteria</taxon>
        <taxon>Bacillati</taxon>
        <taxon>Actinomycetota</taxon>
        <taxon>Actinomycetes</taxon>
        <taxon>Micrococcales</taxon>
        <taxon>Micrococcaceae</taxon>
        <taxon>Glutamicibacter</taxon>
    </lineage>
</organism>
<accession>A0ABQ0RPT9</accession>
<dbReference type="PANTHER" id="PTHR30532">
    <property type="entry name" value="IRON III DICITRATE-BINDING PERIPLASMIC PROTEIN"/>
    <property type="match status" value="1"/>
</dbReference>
<sequence length="369" mass="39259">MLTDTLTVPRIVWNYRPMNISRRAGIFAASSVILALSLTACGASSNSADPSADTSAKAAEDFTPVTIENIYGETTIEEVPERIATISWVNADTLLALDTVPVGMDTDTYGMNENNSTAWKDAALQEQGAAIGSENAPVQYKVGDDIDYTGIAASKPDVIFAPYSGLKQEQYEKLQEIAPVVGPIEPNYLTSWEQATEAAGQMLGKEEEADALIEEIEGKLAKVGEDNPVLKDTTFIAADLSAPDTAYVYSEGDTRPRFLSALGMTQAEFVQENAAKDTFFFTVSPEKVNEWDSDIVFASAVAGNTMDDIIKGQPLYGQIPAAKNDAVALPGTDEATLAISAASPLSIEWALENVVPGIVKAAENAAAAK</sequence>
<keyword evidence="3" id="KW-0813">Transport</keyword>
<dbReference type="EMBL" id="BJNE01000020">
    <property type="protein sequence ID" value="GEC13818.1"/>
    <property type="molecule type" value="Genomic_DNA"/>
</dbReference>
<comment type="similarity">
    <text evidence="2">Belongs to the bacterial solute-binding protein 8 family.</text>
</comment>
<keyword evidence="4" id="KW-0732">Signal</keyword>
<evidence type="ECO:0000256" key="4">
    <source>
        <dbReference type="ARBA" id="ARBA00022729"/>
    </source>
</evidence>
<comment type="subcellular location">
    <subcellularLocation>
        <location evidence="1">Cell envelope</location>
    </subcellularLocation>
</comment>
<proteinExistence type="inferred from homology"/>
<dbReference type="Pfam" id="PF01497">
    <property type="entry name" value="Peripla_BP_2"/>
    <property type="match status" value="1"/>
</dbReference>
<dbReference type="InterPro" id="IPR002491">
    <property type="entry name" value="ABC_transptr_periplasmic_BD"/>
</dbReference>
<dbReference type="Gene3D" id="3.40.50.1980">
    <property type="entry name" value="Nitrogenase molybdenum iron protein domain"/>
    <property type="match status" value="2"/>
</dbReference>
<dbReference type="PROSITE" id="PS50983">
    <property type="entry name" value="FE_B12_PBP"/>
    <property type="match status" value="1"/>
</dbReference>
<evidence type="ECO:0000256" key="1">
    <source>
        <dbReference type="ARBA" id="ARBA00004196"/>
    </source>
</evidence>
<gene>
    <name evidence="6" type="ORF">ANI01nite_30210</name>
</gene>
<evidence type="ECO:0000259" key="5">
    <source>
        <dbReference type="PROSITE" id="PS50983"/>
    </source>
</evidence>
<evidence type="ECO:0000313" key="7">
    <source>
        <dbReference type="Proteomes" id="UP000316242"/>
    </source>
</evidence>
<feature type="domain" description="Fe/B12 periplasmic-binding" evidence="5">
    <location>
        <begin position="82"/>
        <end position="362"/>
    </location>
</feature>
<reference evidence="6 7" key="1">
    <citation type="submission" date="2019-06" db="EMBL/GenBank/DDBJ databases">
        <title>Whole genome shotgun sequence of Glutamicibacter nicotianae NBRC 14234.</title>
        <authorList>
            <person name="Hosoyama A."/>
            <person name="Uohara A."/>
            <person name="Ohji S."/>
            <person name="Ichikawa N."/>
        </authorList>
    </citation>
    <scope>NUCLEOTIDE SEQUENCE [LARGE SCALE GENOMIC DNA]</scope>
    <source>
        <strain evidence="6 7">NBRC 14234</strain>
    </source>
</reference>
<protein>
    <submittedName>
        <fullName evidence="6">Fe3+-hydroxamate ABC transporter substrate-binding protein</fullName>
    </submittedName>
</protein>